<comment type="caution">
    <text evidence="3">The sequence shown here is derived from an EMBL/GenBank/DDBJ whole genome shotgun (WGS) entry which is preliminary data.</text>
</comment>
<proteinExistence type="predicted"/>
<evidence type="ECO:0000256" key="2">
    <source>
        <dbReference type="SAM" id="Phobius"/>
    </source>
</evidence>
<dbReference type="EMBL" id="JAWJWF010000049">
    <property type="protein sequence ID" value="KAK6619227.1"/>
    <property type="molecule type" value="Genomic_DNA"/>
</dbReference>
<name>A0ABR1AGZ0_POLSC</name>
<evidence type="ECO:0000313" key="3">
    <source>
        <dbReference type="EMBL" id="KAK6619227.1"/>
    </source>
</evidence>
<feature type="region of interest" description="Disordered" evidence="1">
    <location>
        <begin position="1"/>
        <end position="40"/>
    </location>
</feature>
<keyword evidence="4" id="KW-1185">Reference proteome</keyword>
<dbReference type="Proteomes" id="UP001359485">
    <property type="component" value="Unassembled WGS sequence"/>
</dbReference>
<feature type="transmembrane region" description="Helical" evidence="2">
    <location>
        <begin position="115"/>
        <end position="136"/>
    </location>
</feature>
<protein>
    <submittedName>
        <fullName evidence="3">Uncharacterized protein</fullName>
    </submittedName>
</protein>
<sequence length="163" mass="18333">METKGKRQSPIDGGVTWQKKASNLTNKNVAEEEEEKREEEEAYRKTGIDFSVCRLLSSPVASFPSVREKVVRFLLFPVVSRPRETLKIEILSTWLTRTWQQLKSTGVYYLSSKHWLGIILIVLVGGAVGVALPYALRVQEGTTFDDRLALANSLLKQVPLIDG</sequence>
<keyword evidence="2" id="KW-0812">Transmembrane</keyword>
<gene>
    <name evidence="3" type="ORF">RUM44_003609</name>
</gene>
<keyword evidence="2" id="KW-0472">Membrane</keyword>
<keyword evidence="2" id="KW-1133">Transmembrane helix</keyword>
<accession>A0ABR1AGZ0</accession>
<evidence type="ECO:0000256" key="1">
    <source>
        <dbReference type="SAM" id="MobiDB-lite"/>
    </source>
</evidence>
<feature type="compositionally biased region" description="Acidic residues" evidence="1">
    <location>
        <begin position="31"/>
        <end position="40"/>
    </location>
</feature>
<evidence type="ECO:0000313" key="4">
    <source>
        <dbReference type="Proteomes" id="UP001359485"/>
    </source>
</evidence>
<reference evidence="3 4" key="1">
    <citation type="submission" date="2023-09" db="EMBL/GenBank/DDBJ databases">
        <title>Genomes of two closely related lineages of the louse Polyplax serrata with different host specificities.</title>
        <authorList>
            <person name="Martinu J."/>
            <person name="Tarabai H."/>
            <person name="Stefka J."/>
            <person name="Hypsa V."/>
        </authorList>
    </citation>
    <scope>NUCLEOTIDE SEQUENCE [LARGE SCALE GENOMIC DNA]</scope>
    <source>
        <strain evidence="3">98ZLc_SE</strain>
    </source>
</reference>
<feature type="compositionally biased region" description="Polar residues" evidence="1">
    <location>
        <begin position="19"/>
        <end position="28"/>
    </location>
</feature>
<organism evidence="3 4">
    <name type="scientific">Polyplax serrata</name>
    <name type="common">Common mouse louse</name>
    <dbReference type="NCBI Taxonomy" id="468196"/>
    <lineage>
        <taxon>Eukaryota</taxon>
        <taxon>Metazoa</taxon>
        <taxon>Ecdysozoa</taxon>
        <taxon>Arthropoda</taxon>
        <taxon>Hexapoda</taxon>
        <taxon>Insecta</taxon>
        <taxon>Pterygota</taxon>
        <taxon>Neoptera</taxon>
        <taxon>Paraneoptera</taxon>
        <taxon>Psocodea</taxon>
        <taxon>Troctomorpha</taxon>
        <taxon>Phthiraptera</taxon>
        <taxon>Anoplura</taxon>
        <taxon>Polyplacidae</taxon>
        <taxon>Polyplax</taxon>
    </lineage>
</organism>